<dbReference type="Pfam" id="PF00877">
    <property type="entry name" value="NLPC_P60"/>
    <property type="match status" value="1"/>
</dbReference>
<evidence type="ECO:0000259" key="5">
    <source>
        <dbReference type="Pfam" id="PF00877"/>
    </source>
</evidence>
<evidence type="ECO:0000256" key="2">
    <source>
        <dbReference type="ARBA" id="ARBA00022670"/>
    </source>
</evidence>
<protein>
    <submittedName>
        <fullName evidence="6">C40 family peptidase</fullName>
    </submittedName>
</protein>
<evidence type="ECO:0000313" key="6">
    <source>
        <dbReference type="EMBL" id="MBC6499365.1"/>
    </source>
</evidence>
<gene>
    <name evidence="6" type="ORF">H7R52_12490</name>
</gene>
<dbReference type="SUPFAM" id="SSF54001">
    <property type="entry name" value="Cysteine proteinases"/>
    <property type="match status" value="1"/>
</dbReference>
<feature type="domain" description="NlpC/P60" evidence="5">
    <location>
        <begin position="14"/>
        <end position="55"/>
    </location>
</feature>
<organism evidence="6 7">
    <name type="scientific">Weissella confusa</name>
    <name type="common">Lactobacillus confusus</name>
    <dbReference type="NCBI Taxonomy" id="1583"/>
    <lineage>
        <taxon>Bacteria</taxon>
        <taxon>Bacillati</taxon>
        <taxon>Bacillota</taxon>
        <taxon>Bacilli</taxon>
        <taxon>Lactobacillales</taxon>
        <taxon>Lactobacillaceae</taxon>
        <taxon>Weissella</taxon>
    </lineage>
</organism>
<evidence type="ECO:0000313" key="7">
    <source>
        <dbReference type="Proteomes" id="UP000650485"/>
    </source>
</evidence>
<dbReference type="GO" id="GO:0006508">
    <property type="term" value="P:proteolysis"/>
    <property type="evidence" value="ECO:0007669"/>
    <property type="project" value="UniProtKB-KW"/>
</dbReference>
<dbReference type="Proteomes" id="UP000650485">
    <property type="component" value="Unassembled WGS sequence"/>
</dbReference>
<keyword evidence="2" id="KW-0645">Protease</keyword>
<evidence type="ECO:0000256" key="3">
    <source>
        <dbReference type="ARBA" id="ARBA00022801"/>
    </source>
</evidence>
<comment type="similarity">
    <text evidence="1">Belongs to the peptidase C40 family.</text>
</comment>
<dbReference type="AlphaFoldDB" id="A0A923NGP1"/>
<reference evidence="6" key="1">
    <citation type="submission" date="2020-08" db="EMBL/GenBank/DDBJ databases">
        <title>Complete genome sequence of Weissella confusa strain FS54 provides insights into metabolic potential.</title>
        <authorList>
            <person name="Fhoula I."/>
            <person name="Najjari A."/>
            <person name="Lekired A."/>
            <person name="Bessrour-Aouam N."/>
            <person name="Jaballah S."/>
            <person name="Klibi N."/>
            <person name="Ouzari H.-I."/>
        </authorList>
    </citation>
    <scope>NUCLEOTIDE SEQUENCE</scope>
    <source>
        <strain evidence="6">FS54</strain>
    </source>
</reference>
<comment type="caution">
    <text evidence="6">The sequence shown here is derived from an EMBL/GenBank/DDBJ whole genome shotgun (WGS) entry which is preliminary data.</text>
</comment>
<keyword evidence="3" id="KW-0378">Hydrolase</keyword>
<dbReference type="InterPro" id="IPR000064">
    <property type="entry name" value="NLP_P60_dom"/>
</dbReference>
<dbReference type="Gene3D" id="3.90.1720.10">
    <property type="entry name" value="endopeptidase domain like (from Nostoc punctiforme)"/>
    <property type="match status" value="1"/>
</dbReference>
<evidence type="ECO:0000256" key="1">
    <source>
        <dbReference type="ARBA" id="ARBA00007074"/>
    </source>
</evidence>
<dbReference type="EMBL" id="JACSZT010000009">
    <property type="protein sequence ID" value="MBC6499365.1"/>
    <property type="molecule type" value="Genomic_DNA"/>
</dbReference>
<proteinExistence type="inferred from homology"/>
<keyword evidence="4" id="KW-0788">Thiol protease</keyword>
<dbReference type="GO" id="GO:0008234">
    <property type="term" value="F:cysteine-type peptidase activity"/>
    <property type="evidence" value="ECO:0007669"/>
    <property type="project" value="UniProtKB-KW"/>
</dbReference>
<sequence length="63" mass="6862">MIFFIPLLVCAPRLFWGGHGASWHVAIYIGNGQYVAAPAPGYNVRVENVTTGFMPDFVGSYNA</sequence>
<dbReference type="InterPro" id="IPR038765">
    <property type="entry name" value="Papain-like_cys_pep_sf"/>
</dbReference>
<accession>A0A923NGP1</accession>
<name>A0A923NGP1_WEICO</name>
<evidence type="ECO:0000256" key="4">
    <source>
        <dbReference type="ARBA" id="ARBA00022807"/>
    </source>
</evidence>